<sequence length="102" mass="10938">MMICKADFEELFPDLFQPEPASATPEKAKPVSAACIARPEGDGAPILHARQDRRISLHCPEMPVSARSGAMTATMPATAAIAAAWTMLSAYGSMARQRHGRL</sequence>
<name>A0A2S0MNQ8_9RHOB</name>
<evidence type="ECO:0000313" key="2">
    <source>
        <dbReference type="EMBL" id="AVO37514.2"/>
    </source>
</evidence>
<accession>A0A2S0MNQ8</accession>
<dbReference type="Proteomes" id="UP000237655">
    <property type="component" value="Chromosome"/>
</dbReference>
<dbReference type="AlphaFoldDB" id="A0A2S0MNQ8"/>
<reference evidence="3" key="1">
    <citation type="submission" date="2018-03" db="EMBL/GenBank/DDBJ databases">
        <title>Genomic analysis of the strain SH-1 isolated from shrimp intestine.</title>
        <authorList>
            <person name="Kim Y.-S."/>
            <person name="Kim S.-E."/>
            <person name="Kim K.-H."/>
        </authorList>
    </citation>
    <scope>NUCLEOTIDE SEQUENCE [LARGE SCALE GENOMIC DNA]</scope>
    <source>
        <strain evidence="3">SH-1</strain>
    </source>
</reference>
<keyword evidence="3" id="KW-1185">Reference proteome</keyword>
<dbReference type="EMBL" id="CP027665">
    <property type="protein sequence ID" value="AVO37514.2"/>
    <property type="molecule type" value="Genomic_DNA"/>
</dbReference>
<feature type="transmembrane region" description="Helical" evidence="1">
    <location>
        <begin position="70"/>
        <end position="91"/>
    </location>
</feature>
<keyword evidence="1" id="KW-0812">Transmembrane</keyword>
<gene>
    <name evidence="2" type="ORF">C6Y53_07195</name>
</gene>
<dbReference type="RefSeq" id="WP_149615483.1">
    <property type="nucleotide sequence ID" value="NZ_CP027665.1"/>
</dbReference>
<proteinExistence type="predicted"/>
<keyword evidence="1" id="KW-1133">Transmembrane helix</keyword>
<organism evidence="2 3">
    <name type="scientific">Pukyongiella litopenaei</name>
    <dbReference type="NCBI Taxonomy" id="2605946"/>
    <lineage>
        <taxon>Bacteria</taxon>
        <taxon>Pseudomonadati</taxon>
        <taxon>Pseudomonadota</taxon>
        <taxon>Alphaproteobacteria</taxon>
        <taxon>Rhodobacterales</taxon>
        <taxon>Paracoccaceae</taxon>
        <taxon>Pukyongiella</taxon>
    </lineage>
</organism>
<evidence type="ECO:0000256" key="1">
    <source>
        <dbReference type="SAM" id="Phobius"/>
    </source>
</evidence>
<protein>
    <submittedName>
        <fullName evidence="2">Uncharacterized protein</fullName>
    </submittedName>
</protein>
<keyword evidence="1" id="KW-0472">Membrane</keyword>
<dbReference type="KEGG" id="thas:C6Y53_07195"/>
<evidence type="ECO:0000313" key="3">
    <source>
        <dbReference type="Proteomes" id="UP000237655"/>
    </source>
</evidence>